<dbReference type="CDD" id="cd04666">
    <property type="entry name" value="NUDIX_DIPP2_like_Nudt4"/>
    <property type="match status" value="1"/>
</dbReference>
<evidence type="ECO:0000259" key="5">
    <source>
        <dbReference type="PROSITE" id="PS51462"/>
    </source>
</evidence>
<dbReference type="EMBL" id="JANHAX010000002">
    <property type="protein sequence ID" value="MDQ2089951.1"/>
    <property type="molecule type" value="Genomic_DNA"/>
</dbReference>
<dbReference type="PANTHER" id="PTHR12629">
    <property type="entry name" value="DIPHOSPHOINOSITOL POLYPHOSPHATE PHOSPHOHYDROLASE"/>
    <property type="match status" value="1"/>
</dbReference>
<reference evidence="6" key="2">
    <citation type="submission" date="2023-02" db="EMBL/GenBank/DDBJ databases">
        <title>'Rhodoalgimonas zhirmunskyi' gen. nov., isolated from a red alga.</title>
        <authorList>
            <person name="Nedashkovskaya O.I."/>
            <person name="Otstavnykh N.Y."/>
            <person name="Bystritskaya E.P."/>
            <person name="Balabanova L.A."/>
            <person name="Isaeva M.P."/>
        </authorList>
    </citation>
    <scope>NUCLEOTIDE SEQUENCE</scope>
    <source>
        <strain evidence="6">KCTC 52189</strain>
    </source>
</reference>
<proteinExistence type="predicted"/>
<dbReference type="Pfam" id="PF00293">
    <property type="entry name" value="NUDIX"/>
    <property type="match status" value="1"/>
</dbReference>
<evidence type="ECO:0000256" key="1">
    <source>
        <dbReference type="ARBA" id="ARBA00001946"/>
    </source>
</evidence>
<dbReference type="Gene3D" id="3.90.79.10">
    <property type="entry name" value="Nucleoside Triphosphate Pyrophosphohydrolase"/>
    <property type="match status" value="1"/>
</dbReference>
<dbReference type="Proteomes" id="UP001226762">
    <property type="component" value="Unassembled WGS sequence"/>
</dbReference>
<evidence type="ECO:0000256" key="4">
    <source>
        <dbReference type="ARBA" id="ARBA00022842"/>
    </source>
</evidence>
<evidence type="ECO:0000256" key="3">
    <source>
        <dbReference type="ARBA" id="ARBA00022801"/>
    </source>
</evidence>
<dbReference type="GO" id="GO:0034432">
    <property type="term" value="F:bis(5'-adenosyl)-pentaphosphatase activity"/>
    <property type="evidence" value="ECO:0007669"/>
    <property type="project" value="TreeGrafter"/>
</dbReference>
<gene>
    <name evidence="6" type="ORF">NO357_08595</name>
</gene>
<dbReference type="InterPro" id="IPR000086">
    <property type="entry name" value="NUDIX_hydrolase_dom"/>
</dbReference>
<organism evidence="6 7">
    <name type="scientific">Marimonas arenosa</name>
    <dbReference type="NCBI Taxonomy" id="1795305"/>
    <lineage>
        <taxon>Bacteria</taxon>
        <taxon>Pseudomonadati</taxon>
        <taxon>Pseudomonadota</taxon>
        <taxon>Alphaproteobacteria</taxon>
        <taxon>Rhodobacterales</taxon>
        <taxon>Paracoccaceae</taxon>
        <taxon>Marimonas</taxon>
    </lineage>
</organism>
<dbReference type="GO" id="GO:1901907">
    <property type="term" value="P:diadenosine pentaphosphate catabolic process"/>
    <property type="evidence" value="ECO:0007669"/>
    <property type="project" value="TreeGrafter"/>
</dbReference>
<keyword evidence="7" id="KW-1185">Reference proteome</keyword>
<protein>
    <submittedName>
        <fullName evidence="6">NUDIX hydrolase</fullName>
    </submittedName>
</protein>
<dbReference type="RefSeq" id="WP_306735218.1">
    <property type="nucleotide sequence ID" value="NZ_JANHAX010000002.1"/>
</dbReference>
<evidence type="ECO:0000256" key="2">
    <source>
        <dbReference type="ARBA" id="ARBA00022723"/>
    </source>
</evidence>
<comment type="cofactor">
    <cofactor evidence="1">
        <name>Mg(2+)</name>
        <dbReference type="ChEBI" id="CHEBI:18420"/>
    </cofactor>
</comment>
<dbReference type="PROSITE" id="PS51462">
    <property type="entry name" value="NUDIX"/>
    <property type="match status" value="1"/>
</dbReference>
<reference evidence="6" key="1">
    <citation type="submission" date="2022-07" db="EMBL/GenBank/DDBJ databases">
        <authorList>
            <person name="Otstavnykh N."/>
            <person name="Isaeva M."/>
            <person name="Bystritskaya E."/>
        </authorList>
    </citation>
    <scope>NUCLEOTIDE SEQUENCE</scope>
    <source>
        <strain evidence="6">KCTC 52189</strain>
    </source>
</reference>
<dbReference type="GO" id="GO:0046872">
    <property type="term" value="F:metal ion binding"/>
    <property type="evidence" value="ECO:0007669"/>
    <property type="project" value="UniProtKB-KW"/>
</dbReference>
<dbReference type="SUPFAM" id="SSF55811">
    <property type="entry name" value="Nudix"/>
    <property type="match status" value="1"/>
</dbReference>
<dbReference type="GO" id="GO:0000298">
    <property type="term" value="F:endopolyphosphatase activity"/>
    <property type="evidence" value="ECO:0007669"/>
    <property type="project" value="TreeGrafter"/>
</dbReference>
<dbReference type="PANTHER" id="PTHR12629:SF0">
    <property type="entry name" value="DIPHOSPHOINOSITOL-POLYPHOSPHATE DIPHOSPHATASE"/>
    <property type="match status" value="1"/>
</dbReference>
<name>A0AAE3WBL4_9RHOB</name>
<keyword evidence="3 6" id="KW-0378">Hydrolase</keyword>
<keyword evidence="2" id="KW-0479">Metal-binding</keyword>
<dbReference type="GO" id="GO:0034431">
    <property type="term" value="F:bis(5'-adenosyl)-hexaphosphatase activity"/>
    <property type="evidence" value="ECO:0007669"/>
    <property type="project" value="TreeGrafter"/>
</dbReference>
<evidence type="ECO:0000313" key="7">
    <source>
        <dbReference type="Proteomes" id="UP001226762"/>
    </source>
</evidence>
<dbReference type="GO" id="GO:0008486">
    <property type="term" value="F:diphosphoinositol-polyphosphate diphosphatase activity"/>
    <property type="evidence" value="ECO:0007669"/>
    <property type="project" value="TreeGrafter"/>
</dbReference>
<dbReference type="GO" id="GO:1901909">
    <property type="term" value="P:diadenosine hexaphosphate catabolic process"/>
    <property type="evidence" value="ECO:0007669"/>
    <property type="project" value="TreeGrafter"/>
</dbReference>
<accession>A0AAE3WBL4</accession>
<evidence type="ECO:0000313" key="6">
    <source>
        <dbReference type="EMBL" id="MDQ2089951.1"/>
    </source>
</evidence>
<dbReference type="GO" id="GO:0071543">
    <property type="term" value="P:diphosphoinositol polyphosphate metabolic process"/>
    <property type="evidence" value="ECO:0007669"/>
    <property type="project" value="TreeGrafter"/>
</dbReference>
<dbReference type="InterPro" id="IPR047198">
    <property type="entry name" value="DDP-like_NUDIX"/>
</dbReference>
<dbReference type="AlphaFoldDB" id="A0AAE3WBL4"/>
<comment type="caution">
    <text evidence="6">The sequence shown here is derived from an EMBL/GenBank/DDBJ whole genome shotgun (WGS) entry which is preliminary data.</text>
</comment>
<dbReference type="GO" id="GO:0005737">
    <property type="term" value="C:cytoplasm"/>
    <property type="evidence" value="ECO:0007669"/>
    <property type="project" value="TreeGrafter"/>
</dbReference>
<keyword evidence="4" id="KW-0460">Magnesium</keyword>
<feature type="domain" description="Nudix hydrolase" evidence="5">
    <location>
        <begin position="20"/>
        <end position="152"/>
    </location>
</feature>
<sequence length="152" mass="17165">MTDRLRKAWTELVQPLLRRPKRLQVGALCYTQKGAEKKVLLVTSRDTGRWIIPKGWPIKGKDAAGAALQEAWEEAGVKKGRVTGASLGSYAYDKELDSGLPVPVETLVFPIEVRKLADEFPESDERRRKWVSPEKAANMVREPELKELLLQL</sequence>
<dbReference type="GO" id="GO:1901911">
    <property type="term" value="P:adenosine 5'-(hexahydrogen pentaphosphate) catabolic process"/>
    <property type="evidence" value="ECO:0007669"/>
    <property type="project" value="TreeGrafter"/>
</dbReference>
<dbReference type="InterPro" id="IPR015797">
    <property type="entry name" value="NUDIX_hydrolase-like_dom_sf"/>
</dbReference>